<dbReference type="FunFam" id="2.10.25.10:FF:000095">
    <property type="entry name" value="Notch, isoform B"/>
    <property type="match status" value="1"/>
</dbReference>
<evidence type="ECO:0000256" key="1">
    <source>
        <dbReference type="ARBA" id="ARBA00004251"/>
    </source>
</evidence>
<feature type="domain" description="Cadherin" evidence="23">
    <location>
        <begin position="373"/>
        <end position="481"/>
    </location>
</feature>
<feature type="disulfide bond" evidence="16">
    <location>
        <begin position="2149"/>
        <end position="2176"/>
    </location>
</feature>
<dbReference type="GO" id="GO:0016342">
    <property type="term" value="C:catenin complex"/>
    <property type="evidence" value="ECO:0007669"/>
    <property type="project" value="TreeGrafter"/>
</dbReference>
<feature type="domain" description="Cadherin" evidence="23">
    <location>
        <begin position="807"/>
        <end position="919"/>
    </location>
</feature>
<dbReference type="Gene3D" id="2.10.25.10">
    <property type="entry name" value="Laminin"/>
    <property type="match status" value="2"/>
</dbReference>
<dbReference type="GO" id="GO:0007156">
    <property type="term" value="P:homophilic cell adhesion via plasma membrane adhesion molecules"/>
    <property type="evidence" value="ECO:0007669"/>
    <property type="project" value="InterPro"/>
</dbReference>
<dbReference type="GO" id="GO:0045296">
    <property type="term" value="F:cadherin binding"/>
    <property type="evidence" value="ECO:0007669"/>
    <property type="project" value="TreeGrafter"/>
</dbReference>
<feature type="domain" description="Cadherin" evidence="23">
    <location>
        <begin position="924"/>
        <end position="1032"/>
    </location>
</feature>
<feature type="domain" description="EGF-like" evidence="22">
    <location>
        <begin position="2457"/>
        <end position="2492"/>
    </location>
</feature>
<comment type="subcellular location">
    <subcellularLocation>
        <location evidence="1 17">Cell membrane</location>
        <topology evidence="1 17">Single-pass type I membrane protein</topology>
    </subcellularLocation>
</comment>
<evidence type="ECO:0000313" key="26">
    <source>
        <dbReference type="RefSeq" id="XP_055900253.1"/>
    </source>
</evidence>
<keyword evidence="13" id="KW-0325">Glycoprotein</keyword>
<keyword evidence="3 15" id="KW-0245">EGF-like domain</keyword>
<evidence type="ECO:0000256" key="16">
    <source>
        <dbReference type="PROSITE-ProRule" id="PRU00122"/>
    </source>
</evidence>
<dbReference type="InterPro" id="IPR001791">
    <property type="entry name" value="Laminin_G"/>
</dbReference>
<dbReference type="RefSeq" id="XP_055900253.1">
    <property type="nucleotide sequence ID" value="XM_056044278.1"/>
</dbReference>
<dbReference type="InterPro" id="IPR020894">
    <property type="entry name" value="Cadherin_CS"/>
</dbReference>
<dbReference type="InterPro" id="IPR013320">
    <property type="entry name" value="ConA-like_dom_sf"/>
</dbReference>
<feature type="domain" description="Cadherin" evidence="23">
    <location>
        <begin position="1705"/>
        <end position="1810"/>
    </location>
</feature>
<feature type="domain" description="Cadherin" evidence="23">
    <location>
        <begin position="1033"/>
        <end position="1140"/>
    </location>
</feature>
<keyword evidence="2" id="KW-1003">Cell membrane</keyword>
<evidence type="ECO:0000256" key="10">
    <source>
        <dbReference type="ARBA" id="ARBA00022989"/>
    </source>
</evidence>
<evidence type="ECO:0000256" key="20">
    <source>
        <dbReference type="SAM" id="Phobius"/>
    </source>
</evidence>
<dbReference type="FunFam" id="4.10.900.10:FF:000001">
    <property type="entry name" value="Cadherin 2"/>
    <property type="match status" value="1"/>
</dbReference>
<evidence type="ECO:0000256" key="14">
    <source>
        <dbReference type="PROSITE-ProRule" id="PRU00043"/>
    </source>
</evidence>
<dbReference type="Gene3D" id="2.60.120.200">
    <property type="match status" value="2"/>
</dbReference>
<evidence type="ECO:0000313" key="25">
    <source>
        <dbReference type="RefSeq" id="XP_055900193.1"/>
    </source>
</evidence>
<dbReference type="PROSITE" id="PS00232">
    <property type="entry name" value="CADHERIN_1"/>
    <property type="match status" value="5"/>
</dbReference>
<keyword evidence="10 20" id="KW-1133">Transmembrane helix</keyword>
<dbReference type="RefSeq" id="XP_055900193.1">
    <property type="nucleotide sequence ID" value="XM_056044218.1"/>
</dbReference>
<dbReference type="SUPFAM" id="SSF57196">
    <property type="entry name" value="EGF/Laminin"/>
    <property type="match status" value="1"/>
</dbReference>
<evidence type="ECO:0000256" key="18">
    <source>
        <dbReference type="RuleBase" id="RU004357"/>
    </source>
</evidence>
<evidence type="ECO:0000259" key="22">
    <source>
        <dbReference type="PROSITE" id="PS50026"/>
    </source>
</evidence>
<feature type="domain" description="Cadherin" evidence="23">
    <location>
        <begin position="592"/>
        <end position="699"/>
    </location>
</feature>
<keyword evidence="8 14" id="KW-0106">Calcium</keyword>
<dbReference type="Gene3D" id="4.10.900.10">
    <property type="entry name" value="TCF3-CBD (Catenin binding domain)"/>
    <property type="match status" value="1"/>
</dbReference>
<evidence type="ECO:0000256" key="8">
    <source>
        <dbReference type="ARBA" id="ARBA00022837"/>
    </source>
</evidence>
<dbReference type="GO" id="GO:0016339">
    <property type="term" value="P:calcium-dependent cell-cell adhesion via plasma membrane cell adhesion molecules"/>
    <property type="evidence" value="ECO:0007669"/>
    <property type="project" value="TreeGrafter"/>
</dbReference>
<dbReference type="Pfam" id="PF01049">
    <property type="entry name" value="CADH_Y-type_LIR"/>
    <property type="match status" value="1"/>
</dbReference>
<evidence type="ECO:0000256" key="4">
    <source>
        <dbReference type="ARBA" id="ARBA00022692"/>
    </source>
</evidence>
<dbReference type="GO" id="GO:0034332">
    <property type="term" value="P:adherens junction organization"/>
    <property type="evidence" value="ECO:0007669"/>
    <property type="project" value="TreeGrafter"/>
</dbReference>
<dbReference type="SMART" id="SM00181">
    <property type="entry name" value="EGF"/>
    <property type="match status" value="4"/>
</dbReference>
<dbReference type="InterPro" id="IPR000742">
    <property type="entry name" value="EGF"/>
</dbReference>
<feature type="domain" description="Cadherin" evidence="23">
    <location>
        <begin position="1469"/>
        <end position="1574"/>
    </location>
</feature>
<dbReference type="OMA" id="EPWCAKV"/>
<dbReference type="CDD" id="cd00054">
    <property type="entry name" value="EGF_CA"/>
    <property type="match status" value="1"/>
</dbReference>
<evidence type="ECO:0000259" key="23">
    <source>
        <dbReference type="PROSITE" id="PS50268"/>
    </source>
</evidence>
<dbReference type="GO" id="GO:0007163">
    <property type="term" value="P:establishment or maintenance of cell polarity"/>
    <property type="evidence" value="ECO:0007669"/>
    <property type="project" value="UniProtKB-ARBA"/>
</dbReference>
<evidence type="ECO:0000256" key="5">
    <source>
        <dbReference type="ARBA" id="ARBA00022723"/>
    </source>
</evidence>
<feature type="domain" description="EGF-like" evidence="22">
    <location>
        <begin position="1948"/>
        <end position="1985"/>
    </location>
</feature>
<evidence type="ECO:0000256" key="13">
    <source>
        <dbReference type="ARBA" id="ARBA00023180"/>
    </source>
</evidence>
<dbReference type="CDD" id="cd00053">
    <property type="entry name" value="EGF"/>
    <property type="match status" value="2"/>
</dbReference>
<feature type="domain" description="Cadherin" evidence="23">
    <location>
        <begin position="700"/>
        <end position="803"/>
    </location>
</feature>
<organism evidence="24 25">
    <name type="scientific">Biomphalaria glabrata</name>
    <name type="common">Bloodfluke planorb</name>
    <name type="synonym">Freshwater snail</name>
    <dbReference type="NCBI Taxonomy" id="6526"/>
    <lineage>
        <taxon>Eukaryota</taxon>
        <taxon>Metazoa</taxon>
        <taxon>Spiralia</taxon>
        <taxon>Lophotrochozoa</taxon>
        <taxon>Mollusca</taxon>
        <taxon>Gastropoda</taxon>
        <taxon>Heterobranchia</taxon>
        <taxon>Euthyneura</taxon>
        <taxon>Panpulmonata</taxon>
        <taxon>Hygrophila</taxon>
        <taxon>Lymnaeoidea</taxon>
        <taxon>Planorbidae</taxon>
        <taxon>Biomphalaria</taxon>
    </lineage>
</organism>
<dbReference type="FunFam" id="2.60.40.60:FF:000020">
    <property type="entry name" value="Dachsous cadherin-related 1b"/>
    <property type="match status" value="3"/>
</dbReference>
<dbReference type="Proteomes" id="UP001165740">
    <property type="component" value="Chromosome 1"/>
</dbReference>
<dbReference type="InterPro" id="IPR002126">
    <property type="entry name" value="Cadherin-like_dom"/>
</dbReference>
<keyword evidence="5" id="KW-0479">Metal-binding</keyword>
<keyword evidence="24" id="KW-1185">Reference proteome</keyword>
<accession>A0A9W3BL84</accession>
<evidence type="ECO:0000313" key="24">
    <source>
        <dbReference type="Proteomes" id="UP001165740"/>
    </source>
</evidence>
<sequence length="2693" mass="295083">MDLKGTFFDSSVAIPIQKLVTIVCVYLVFTTHNGCAQVYVTDNTIPENVANGVTLFDLSTVLPNFSYTVTGNIANVTAMFQINSNGQLALASILSETNRKRFDYEKYPVFEVYLTATSRSNSTDVRYVTVRLRLSDVNDEPPMVINQPVPYLAVVSPAASSGTTVYTLTVSDPDTVPVNKPNPQFQILLQTPNNRFTLSAVDGNRVNIITALSDPFPQGTEYVLNIQVQDDAGNKNQEPIVVKILVGQRSPQFFATAYVGQIYETNTPHYLLNGSGQTLEIKALQFQTGSPLQFRLVDTNSANYYSGYYSLEGQPPSGNVQSIKLKSSQPIDYEQVTTMLTSVLAIDPVSQQTSTASLTINILDENDNAPVFSVVQYFGTVPENLAVGSSVLRVTASDRDSGQNGVITFSTNSAYFSVETLRNNSYYVGTIKVKSPLDFDQPPGPVYNFNVTATDNGTEPKTTTVPVIVSVTNVNDNPPLIDNGTSTFRLMETSAKGDVVGIIKASDIDGDGVRFFFIGRVPANEIFTIGELSGVITLSDVIPKEKDVYYLPVIAEDDSRCCAGNFKLTSTATFTVNIIGINAQKPTFTSCNTYDGSATVKEKAPMGTPVFQVSAYDPDRGENGRVIYKLSSPDPDSENAPFVMNSTSGMISVKGTITRVAIDYIQVTVIGSNPPPAVMEGWCTFRVAIIDINDHPPVFSKQNFDAQISRSTPNNTAIIKMFATDEDVGANANITYSFSNASNMFSIDSVTGVVRLIGILNPQVDSSYTLIVVANDNGKDPGPLKGNTTLTITTKASGVAPSFVSLPPSLSNFNISETPLPGTVVTTFSCKSNNNKPVEFLVLDAGTTIASTTFDKQMVDGSNPTTMNLVLRPFVTLDYLSKKQYQLTIVCLTLDDNPGRVEIYPTVNVLDANNKIPTFVGLDINGRYAGSVSENQQVNATVIQVSANDQDTEIDFKTVTFSIIDDNQNFSIRSDDQNRATILTNVMFDRERQDLYIVRIRAQDGGNGPVKNTATVAVYVRITDVNDNAPYFPYATYSFNVSESAKVSEDVATVIAIDPDSIDNDTLNYRFTPETNYLNAFYILDGIGQIKVARKLDYENANEPKTYNLTLIATDSNQLHSATTNVQISVIDENDNAPEFVQSTYSVIGLVTEEDTTVTPQNPKFLVKVNATDKDKSRPQTDIRYYLIGTVTNFTINERTGEVYLTGALDRDVPNPVYGVTVKAEDERINPLYGYADVLVYPMDINDNDPVFDQASLNGRLKENLANGNFCMTVVARDKDDGLNGTVSYFVSKSQPSPDRSALFTIKTTSGDIYATGRPDQYDRETNEYMLLVIEARDGGNPYRSATATVTITLDDDNDQIPFFPLPLYTATMSEITTSGSILLVPAIDLDLDPKLQFKLLGSPGIEHFIVSTLGHQANIQISKPVDYETDPHVYNMTLYVHDEIDTHINSTQIQIFVTDYNDNPPVFESSSITVQMLEERPAGTYVATFKARDADSGLNGEFDFTIVRSSDPRYEFYIDPKSGNVTTRKPVDREVSDVRRLIILATDKGEIPLSSSAMLSVLLADINDNAPSFKDDYRPVVPENQNFDNTLVVEIFAKDPDTPDNGPPFGFKLPDSCDVPACQFFSLTYNQNADGNKGTATIRTKVVRFDREQAKYYLLPIVMWDRNGKQDSRTATNTLTIVIGDENDNDQKSGHQNIYVYNYEGQLSDAQIGRVYVDDPDDWDLPDKTFNNLLPATLQNYFSVAPDTGMLTMKKGVPVGTYNFQVTVYDKKFSSTVTGSVTVTVQQLSDEAVMKSGSIRLSGMTAEEFVTTSGSGPTATNAYDKFRTKLASLLGYNSKDNVQIVSLTDGDGYLDVHYSVHGSPYSNPSQIESAIMLNQGEFEKAVGVTVVQVPINLCMDELYDDGCYTDFNFNQQPYLVNANGTSYLLMKTSLSAEAGCIDSVFPEPEVCRGDYCFNGGTCVQDDWGTLSCTCPPGYDGPRCQQRRHTFDGSSIAFYDSLSVCSEGRTSIDFITTQENGVIMYSGPLSTTAQGPSDFLSLTLSGGLPVLKINLGTRELSLTLPSSTAKLNDGKWHHIDIDRDNQIVTMTIDHCETALNGASSNGTVSDWSSCRRSDTVPGPDVLLNVQSFLQLGGQYQSSATGFSGCLRNLVHNTKLYDLSFNIPNWGSGTNGCSNEARACGESSSQPVCGQNATCDSVWLPTVQKASCRCASGWYGNQCAKEAPIIDLKQQSYLKWSVSAPIIELTVKKMSFQMMFRTRKTSGTLFLLTNAAQNSILLQLNSGRLTLVYNMGAGEKRLALFNATANNGQWHTVRMERYGSEFLLSLDGGEGRNYNYQMAIPSLSVFFRMLTYFSVGGSILPVNTAPSSVPDDLFSTCVRDIRLSDNWLPMTKAQNSEALSGLALYDSANVVEGCIRNDCANVPACPPNQECYPLWEMYKCRCVPGYIMDTTGCVSLCQSSPCLNGGTCQVINNQISCQCLSGWSGDVCGTMAIVDDSSLSGGAIAGIVIACIVLLILVILLLVFICIRRKPEEKEKFVLEVDPDDDYIRENVMFYDEEGAGEEDHDAYDLTLLQKPSLETMARPNFYPDKADEMTRKNAPRAEAQPRLDRPDVGTFIDNRIKDAEDDDPFADSTRQYDFEGANSDAGSLSSLNTSSSDASQDYDYLSGWGPKFARLADMYGAGQNLEENS</sequence>
<dbReference type="InterPro" id="IPR056370">
    <property type="entry name" value="Shg-like_Ig-like"/>
</dbReference>
<dbReference type="SUPFAM" id="SSF49313">
    <property type="entry name" value="Cadherin-like"/>
    <property type="match status" value="15"/>
</dbReference>
<dbReference type="PANTHER" id="PTHR24027:SF422">
    <property type="entry name" value="CADHERIN DOMAIN-CONTAINING PROTEIN"/>
    <property type="match status" value="1"/>
</dbReference>
<feature type="disulfide bond" evidence="15">
    <location>
        <begin position="2482"/>
        <end position="2491"/>
    </location>
</feature>
<dbReference type="PROSITE" id="PS00022">
    <property type="entry name" value="EGF_1"/>
    <property type="match status" value="3"/>
</dbReference>
<feature type="transmembrane region" description="Helical" evidence="20">
    <location>
        <begin position="2506"/>
        <end position="2530"/>
    </location>
</feature>
<keyword evidence="7" id="KW-0677">Repeat</keyword>
<dbReference type="PROSITE" id="PS50026">
    <property type="entry name" value="EGF_3"/>
    <property type="match status" value="4"/>
</dbReference>
<evidence type="ECO:0000256" key="6">
    <source>
        <dbReference type="ARBA" id="ARBA00022729"/>
    </source>
</evidence>
<feature type="domain" description="Cadherin" evidence="23">
    <location>
        <begin position="44"/>
        <end position="144"/>
    </location>
</feature>
<feature type="compositionally biased region" description="Low complexity" evidence="19">
    <location>
        <begin position="2647"/>
        <end position="2663"/>
    </location>
</feature>
<dbReference type="Pfam" id="PF02210">
    <property type="entry name" value="Laminin_G_2"/>
    <property type="match status" value="2"/>
</dbReference>
<feature type="domain" description="Cadherin" evidence="23">
    <location>
        <begin position="1574"/>
        <end position="1700"/>
    </location>
</feature>
<name>A0A9W3BL84_BIOGL</name>
<dbReference type="GeneID" id="106062762"/>
<feature type="domain" description="Cadherin" evidence="23">
    <location>
        <begin position="254"/>
        <end position="372"/>
    </location>
</feature>
<feature type="domain" description="Cadherin" evidence="23">
    <location>
        <begin position="1166"/>
        <end position="1252"/>
    </location>
</feature>
<dbReference type="InterPro" id="IPR039808">
    <property type="entry name" value="Cadherin"/>
</dbReference>
<evidence type="ECO:0000256" key="3">
    <source>
        <dbReference type="ARBA" id="ARBA00022536"/>
    </source>
</evidence>
<proteinExistence type="predicted"/>
<evidence type="ECO:0000256" key="2">
    <source>
        <dbReference type="ARBA" id="ARBA00022475"/>
    </source>
</evidence>
<feature type="domain" description="Laminin G" evidence="21">
    <location>
        <begin position="2226"/>
        <end position="2417"/>
    </location>
</feature>
<feature type="domain" description="EGF-like" evidence="22">
    <location>
        <begin position="2179"/>
        <end position="2223"/>
    </location>
</feature>
<dbReference type="PROSITE" id="PS01186">
    <property type="entry name" value="EGF_2"/>
    <property type="match status" value="3"/>
</dbReference>
<feature type="disulfide bond" evidence="15">
    <location>
        <begin position="2213"/>
        <end position="2222"/>
    </location>
</feature>
<evidence type="ECO:0000256" key="9">
    <source>
        <dbReference type="ARBA" id="ARBA00022889"/>
    </source>
</evidence>
<evidence type="ECO:0000256" key="15">
    <source>
        <dbReference type="PROSITE-ProRule" id="PRU00076"/>
    </source>
</evidence>
<dbReference type="Pfam" id="PF00008">
    <property type="entry name" value="EGF"/>
    <property type="match status" value="2"/>
</dbReference>
<keyword evidence="11 20" id="KW-0472">Membrane</keyword>
<feature type="region of interest" description="Disordered" evidence="19">
    <location>
        <begin position="2587"/>
        <end position="2666"/>
    </location>
</feature>
<dbReference type="InterPro" id="IPR000233">
    <property type="entry name" value="Cadherin_Y-type_LIR"/>
</dbReference>
<dbReference type="Pfam" id="PF24811">
    <property type="entry name" value="Ig_Shg"/>
    <property type="match status" value="1"/>
</dbReference>
<dbReference type="GO" id="GO:0008013">
    <property type="term" value="F:beta-catenin binding"/>
    <property type="evidence" value="ECO:0007669"/>
    <property type="project" value="TreeGrafter"/>
</dbReference>
<evidence type="ECO:0000256" key="11">
    <source>
        <dbReference type="ARBA" id="ARBA00023136"/>
    </source>
</evidence>
<dbReference type="FunFam" id="2.60.40.60:FF:000092">
    <property type="entry name" value="Protocadherin 8"/>
    <property type="match status" value="1"/>
</dbReference>
<keyword evidence="12 15" id="KW-1015">Disulfide bond</keyword>
<dbReference type="OrthoDB" id="6079678at2759"/>
<dbReference type="InterPro" id="IPR027397">
    <property type="entry name" value="Catenin-bd_sf"/>
</dbReference>
<feature type="domain" description="Cadherin" evidence="23">
    <location>
        <begin position="1253"/>
        <end position="1364"/>
    </location>
</feature>
<dbReference type="FunFam" id="2.60.40.60:FF:000116">
    <property type="entry name" value="Dachsous cadherin-related 2"/>
    <property type="match status" value="1"/>
</dbReference>
<dbReference type="InterPro" id="IPR015919">
    <property type="entry name" value="Cadherin-like_sf"/>
</dbReference>
<dbReference type="GO" id="GO:0007043">
    <property type="term" value="P:cell-cell junction assembly"/>
    <property type="evidence" value="ECO:0007669"/>
    <property type="project" value="TreeGrafter"/>
</dbReference>
<dbReference type="SMART" id="SM00112">
    <property type="entry name" value="CA"/>
    <property type="match status" value="13"/>
</dbReference>
<feature type="domain" description="Laminin G" evidence="21">
    <location>
        <begin position="1986"/>
        <end position="2176"/>
    </location>
</feature>
<dbReference type="PROSITE" id="PS50268">
    <property type="entry name" value="CADHERIN_2"/>
    <property type="match status" value="16"/>
</dbReference>
<dbReference type="Pfam" id="PF00028">
    <property type="entry name" value="Cadherin"/>
    <property type="match status" value="8"/>
</dbReference>
<evidence type="ECO:0000256" key="17">
    <source>
        <dbReference type="RuleBase" id="RU003318"/>
    </source>
</evidence>
<dbReference type="GO" id="GO:0016477">
    <property type="term" value="P:cell migration"/>
    <property type="evidence" value="ECO:0007669"/>
    <property type="project" value="TreeGrafter"/>
</dbReference>
<dbReference type="GO" id="GO:0044331">
    <property type="term" value="P:cell-cell adhesion mediated by cadherin"/>
    <property type="evidence" value="ECO:0007669"/>
    <property type="project" value="TreeGrafter"/>
</dbReference>
<dbReference type="CDD" id="cd11304">
    <property type="entry name" value="Cadherin_repeat"/>
    <property type="match status" value="13"/>
</dbReference>
<dbReference type="GO" id="GO:0005912">
    <property type="term" value="C:adherens junction"/>
    <property type="evidence" value="ECO:0007669"/>
    <property type="project" value="TreeGrafter"/>
</dbReference>
<comment type="caution">
    <text evidence="15">Lacks conserved residue(s) required for the propagation of feature annotation.</text>
</comment>
<dbReference type="GO" id="GO:0000902">
    <property type="term" value="P:cell morphogenesis"/>
    <property type="evidence" value="ECO:0007669"/>
    <property type="project" value="TreeGrafter"/>
</dbReference>
<dbReference type="SUPFAM" id="SSF49899">
    <property type="entry name" value="Concanavalin A-like lectins/glucanases"/>
    <property type="match status" value="2"/>
</dbReference>
<dbReference type="PROSITE" id="PS50025">
    <property type="entry name" value="LAM_G_DOMAIN"/>
    <property type="match status" value="2"/>
</dbReference>
<keyword evidence="6" id="KW-0732">Signal</keyword>
<evidence type="ECO:0000259" key="21">
    <source>
        <dbReference type="PROSITE" id="PS50025"/>
    </source>
</evidence>
<feature type="domain" description="EGF-like" evidence="22">
    <location>
        <begin position="2418"/>
        <end position="2455"/>
    </location>
</feature>
<evidence type="ECO:0000256" key="12">
    <source>
        <dbReference type="ARBA" id="ARBA00023157"/>
    </source>
</evidence>
<keyword evidence="9 17" id="KW-0130">Cell adhesion</keyword>
<dbReference type="PANTHER" id="PTHR24027">
    <property type="entry name" value="CADHERIN-23"/>
    <property type="match status" value="1"/>
</dbReference>
<evidence type="ECO:0000256" key="7">
    <source>
        <dbReference type="ARBA" id="ARBA00022737"/>
    </source>
</evidence>
<evidence type="ECO:0000256" key="19">
    <source>
        <dbReference type="SAM" id="MobiDB-lite"/>
    </source>
</evidence>
<feature type="disulfide bond" evidence="15">
    <location>
        <begin position="1975"/>
        <end position="1984"/>
    </location>
</feature>
<dbReference type="SMART" id="SM00282">
    <property type="entry name" value="LamG"/>
    <property type="match status" value="2"/>
</dbReference>
<dbReference type="CDD" id="cd00110">
    <property type="entry name" value="LamG"/>
    <property type="match status" value="2"/>
</dbReference>
<comment type="function">
    <text evidence="18">Cadherins are calcium-dependent cell adhesion proteins.</text>
</comment>
<dbReference type="PRINTS" id="PR00205">
    <property type="entry name" value="CADHERIN"/>
</dbReference>
<dbReference type="GO" id="GO:0005509">
    <property type="term" value="F:calcium ion binding"/>
    <property type="evidence" value="ECO:0007669"/>
    <property type="project" value="UniProtKB-UniRule"/>
</dbReference>
<dbReference type="Gene3D" id="2.60.40.60">
    <property type="entry name" value="Cadherins"/>
    <property type="match status" value="15"/>
</dbReference>
<feature type="domain" description="Cadherin" evidence="23">
    <location>
        <begin position="147"/>
        <end position="253"/>
    </location>
</feature>
<reference evidence="25 26" key="1">
    <citation type="submission" date="2025-04" db="UniProtKB">
        <authorList>
            <consortium name="RefSeq"/>
        </authorList>
    </citation>
    <scope>IDENTIFICATION</scope>
</reference>
<feature type="domain" description="Cadherin" evidence="23">
    <location>
        <begin position="1365"/>
        <end position="1468"/>
    </location>
</feature>
<gene>
    <name evidence="25 26" type="primary">LOC106062762</name>
</gene>
<keyword evidence="4 17" id="KW-0812">Transmembrane</keyword>
<feature type="domain" description="Cadherin" evidence="23">
    <location>
        <begin position="482"/>
        <end position="588"/>
    </location>
</feature>
<protein>
    <submittedName>
        <fullName evidence="25 26">Neural-cadherin-like</fullName>
    </submittedName>
</protein>